<sequence>MSIHSTTLTSGFSPLKLVWPIALSGFVVGCFLSFSIVSGDQLGRVNLFYLLFIFVFIPLITALLSMITLMTKRGISFASLVVKLPLLSNAQRQTLRQMQQLKIDRHWLFIQGQYAAIFYACGGLVTFLLLLLGSDVNFVWRSTILSPEDIHPFLKWLATPWQFWSEAQPDLSLLIATQDNRLMVPNSANPEFSHWWKFILATQLCYSLLLRLIMILPIRWIIAQQIKNDFEQQLKQTINRHQKTPSTSFVHADIVHELPNELCVVNWAEFSQQELSNVSAIKNFPLIEISDLTPDQTERSLLVLVKAWEPPIGELEDFLKEHNGFLYPIDFKHNNVIELEEKDCEEWQRFTAQLTQWNMFQPPFNNTSENSSAQDTMS</sequence>
<dbReference type="KEGG" id="plei:Q9312_12835"/>
<gene>
    <name evidence="2" type="ORF">Q9312_12835</name>
</gene>
<dbReference type="Pfam" id="PF11067">
    <property type="entry name" value="DUF2868"/>
    <property type="match status" value="1"/>
</dbReference>
<evidence type="ECO:0000313" key="3">
    <source>
        <dbReference type="Proteomes" id="UP001239782"/>
    </source>
</evidence>
<feature type="transmembrane region" description="Helical" evidence="1">
    <location>
        <begin position="195"/>
        <end position="218"/>
    </location>
</feature>
<proteinExistence type="predicted"/>
<evidence type="ECO:0000313" key="2">
    <source>
        <dbReference type="EMBL" id="WMS86104.1"/>
    </source>
</evidence>
<evidence type="ECO:0000256" key="1">
    <source>
        <dbReference type="SAM" id="Phobius"/>
    </source>
</evidence>
<feature type="transmembrane region" description="Helical" evidence="1">
    <location>
        <begin position="17"/>
        <end position="37"/>
    </location>
</feature>
<reference evidence="2 3" key="1">
    <citation type="submission" date="2023-08" db="EMBL/GenBank/DDBJ databases">
        <title>Pleionea litopenaei sp. nov., isolated from stomach of juvenile Litopenaeus vannamei.</title>
        <authorList>
            <person name="Rho A.M."/>
            <person name="Hwang C.Y."/>
        </authorList>
    </citation>
    <scope>NUCLEOTIDE SEQUENCE [LARGE SCALE GENOMIC DNA]</scope>
    <source>
        <strain evidence="2 3">HL-JVS1</strain>
    </source>
</reference>
<dbReference type="EMBL" id="CP133548">
    <property type="protein sequence ID" value="WMS86104.1"/>
    <property type="molecule type" value="Genomic_DNA"/>
</dbReference>
<name>A0AA51RRG0_9GAMM</name>
<keyword evidence="3" id="KW-1185">Reference proteome</keyword>
<feature type="transmembrane region" description="Helical" evidence="1">
    <location>
        <begin position="49"/>
        <end position="69"/>
    </location>
</feature>
<dbReference type="RefSeq" id="WP_309201255.1">
    <property type="nucleotide sequence ID" value="NZ_CP133548.1"/>
</dbReference>
<feature type="transmembrane region" description="Helical" evidence="1">
    <location>
        <begin position="112"/>
        <end position="132"/>
    </location>
</feature>
<keyword evidence="1" id="KW-0472">Membrane</keyword>
<protein>
    <submittedName>
        <fullName evidence="2">DUF2868 domain-containing protein</fullName>
    </submittedName>
</protein>
<keyword evidence="1" id="KW-0812">Transmembrane</keyword>
<dbReference type="Proteomes" id="UP001239782">
    <property type="component" value="Chromosome"/>
</dbReference>
<accession>A0AA51RRG0</accession>
<dbReference type="AlphaFoldDB" id="A0AA51RRG0"/>
<organism evidence="2 3">
    <name type="scientific">Pleionea litopenaei</name>
    <dbReference type="NCBI Taxonomy" id="3070815"/>
    <lineage>
        <taxon>Bacteria</taxon>
        <taxon>Pseudomonadati</taxon>
        <taxon>Pseudomonadota</taxon>
        <taxon>Gammaproteobacteria</taxon>
        <taxon>Oceanospirillales</taxon>
        <taxon>Pleioneaceae</taxon>
        <taxon>Pleionea</taxon>
    </lineage>
</organism>
<dbReference type="InterPro" id="IPR021296">
    <property type="entry name" value="DUF2868"/>
</dbReference>
<keyword evidence="1" id="KW-1133">Transmembrane helix</keyword>